<dbReference type="PANTHER" id="PTHR42705:SF2">
    <property type="entry name" value="BIFUNCTIONAL NON-HOMOLOGOUS END JOINING PROTEIN LIGD"/>
    <property type="match status" value="1"/>
</dbReference>
<dbReference type="EMBL" id="BAAANB010000003">
    <property type="protein sequence ID" value="GAA2025299.1"/>
    <property type="molecule type" value="Genomic_DNA"/>
</dbReference>
<keyword evidence="4" id="KW-1185">Reference proteome</keyword>
<reference evidence="3 4" key="1">
    <citation type="journal article" date="2019" name="Int. J. Syst. Evol. Microbiol.">
        <title>The Global Catalogue of Microorganisms (GCM) 10K type strain sequencing project: providing services to taxonomists for standard genome sequencing and annotation.</title>
        <authorList>
            <consortium name="The Broad Institute Genomics Platform"/>
            <consortium name="The Broad Institute Genome Sequencing Center for Infectious Disease"/>
            <person name="Wu L."/>
            <person name="Ma J."/>
        </authorList>
    </citation>
    <scope>NUCLEOTIDE SEQUENCE [LARGE SCALE GENOMIC DNA]</scope>
    <source>
        <strain evidence="3 4">JCM 14283</strain>
    </source>
</reference>
<feature type="domain" description="DNA ligase D polymerase" evidence="2">
    <location>
        <begin position="276"/>
        <end position="531"/>
    </location>
</feature>
<feature type="domain" description="DNA ligase D 3'-phosphoesterase" evidence="1">
    <location>
        <begin position="43"/>
        <end position="150"/>
    </location>
</feature>
<dbReference type="NCBIfam" id="TIGR02777">
    <property type="entry name" value="LigD_PE_dom"/>
    <property type="match status" value="1"/>
</dbReference>
<comment type="caution">
    <text evidence="3">The sequence shown here is derived from an EMBL/GenBank/DDBJ whole genome shotgun (WGS) entry which is preliminary data.</text>
</comment>
<dbReference type="Proteomes" id="UP001501285">
    <property type="component" value="Unassembled WGS sequence"/>
</dbReference>
<organism evidence="3 4">
    <name type="scientific">Terrabacter terrae</name>
    <dbReference type="NCBI Taxonomy" id="318434"/>
    <lineage>
        <taxon>Bacteria</taxon>
        <taxon>Bacillati</taxon>
        <taxon>Actinomycetota</taxon>
        <taxon>Actinomycetes</taxon>
        <taxon>Micrococcales</taxon>
        <taxon>Intrasporangiaceae</taxon>
        <taxon>Terrabacter</taxon>
    </lineage>
</organism>
<proteinExistence type="predicted"/>
<dbReference type="GO" id="GO:0016874">
    <property type="term" value="F:ligase activity"/>
    <property type="evidence" value="ECO:0007669"/>
    <property type="project" value="UniProtKB-KW"/>
</dbReference>
<name>A0ABN2U138_9MICO</name>
<gene>
    <name evidence="3" type="primary">ligD_1</name>
    <name evidence="3" type="ORF">GCM10009740_13680</name>
</gene>
<dbReference type="InterPro" id="IPR014144">
    <property type="entry name" value="LigD_PE_domain"/>
</dbReference>
<keyword evidence="3" id="KW-0436">Ligase</keyword>
<accession>A0ABN2U138</accession>
<sequence length="545" mass="61209">MARATAADLLEPYRRKRDFSRTAEPAGAVAAPAPDGRRRFVVQRHRARRLHYDFRLEIDGVLVSWAVPRGPTLDPGVRRLAVHVEDHPLEYETFEGVIPAGEYGGGDVIVWDAGLWEPHGTDDPGQAVRDGELHLDMAGERLRGRFVLVRSDRNDRDGGRSGSEKEQWLLLHKHDRWAQAGWDAEDHTTSVLSGRTNDEVRARPQQVWHSDLPADRAAVPVAGHAVPGPSEAELAALEELAHLGNEGRWTVHGRTLRVTNLDKVLFPGRDGELPVTKRELLAYAARIAPVLVPYLRGRAVNLHRYPDGAQEKGFWHKEVPPRAPAWLPRWDNPDADPGETKTYLVVDEPAALVWAAGFGALEWHPWTSPTAAPDRPDYALFDIDPGEHTSWEEVVELARLHRTAFEHLQVRAYPKVTGRRGIQVWVPIARGPGFDETREWVERVSRTVGAVLPDLVSWKWQKRDRSGLARLDYTQNAVNKTLVAPYSPRPGPAAPVSTPITWDELEDPELRPDRWTMRTVLDRIAQRGDLFAGVLDHSQTLPTIT</sequence>
<protein>
    <submittedName>
        <fullName evidence="3">Non-homologous end-joining DNA ligase</fullName>
    </submittedName>
</protein>
<dbReference type="InterPro" id="IPR052171">
    <property type="entry name" value="NHEJ_LigD"/>
</dbReference>
<evidence type="ECO:0000313" key="3">
    <source>
        <dbReference type="EMBL" id="GAA2025299.1"/>
    </source>
</evidence>
<evidence type="ECO:0000259" key="1">
    <source>
        <dbReference type="Pfam" id="PF13298"/>
    </source>
</evidence>
<dbReference type="InterPro" id="IPR014145">
    <property type="entry name" value="LigD_pol_dom"/>
</dbReference>
<dbReference type="Gene3D" id="3.90.920.10">
    <property type="entry name" value="DNA primase, PRIM domain"/>
    <property type="match status" value="1"/>
</dbReference>
<dbReference type="Pfam" id="PF21686">
    <property type="entry name" value="LigD_Prim-Pol"/>
    <property type="match status" value="1"/>
</dbReference>
<dbReference type="RefSeq" id="WP_343989334.1">
    <property type="nucleotide sequence ID" value="NZ_BAAANB010000003.1"/>
</dbReference>
<dbReference type="Pfam" id="PF13298">
    <property type="entry name" value="LigD_N"/>
    <property type="match status" value="1"/>
</dbReference>
<evidence type="ECO:0000313" key="4">
    <source>
        <dbReference type="Proteomes" id="UP001501285"/>
    </source>
</evidence>
<dbReference type="PANTHER" id="PTHR42705">
    <property type="entry name" value="BIFUNCTIONAL NON-HOMOLOGOUS END JOINING PROTEIN LIGD"/>
    <property type="match status" value="1"/>
</dbReference>
<evidence type="ECO:0000259" key="2">
    <source>
        <dbReference type="Pfam" id="PF21686"/>
    </source>
</evidence>